<dbReference type="Proteomes" id="UP000283627">
    <property type="component" value="Unassembled WGS sequence"/>
</dbReference>
<sequence>MSWTFFLNVQKSKSSKWDSFIFLSLFYLSRSATPALLCQSIATPYKSTSHKTYPATITIKSIDKLLQQRRFQFGRIAFINCKLIQATKARLFFSAKAFLGTCCSYQDCLGSNVLD</sequence>
<dbReference type="AlphaFoldDB" id="A0A423KBH3"/>
<reference evidence="1 2" key="1">
    <citation type="submission" date="2016-10" db="EMBL/GenBank/DDBJ databases">
        <title>Comparative genome analysis of multiple Pseudomonas spp. focuses on biocontrol and plant growth promoting traits.</title>
        <authorList>
            <person name="Tao X.-Y."/>
            <person name="Taylor C.G."/>
        </authorList>
    </citation>
    <scope>NUCLEOTIDE SEQUENCE [LARGE SCALE GENOMIC DNA]</scope>
    <source>
        <strain evidence="1 2">39A2</strain>
    </source>
</reference>
<evidence type="ECO:0000313" key="1">
    <source>
        <dbReference type="EMBL" id="RON49638.1"/>
    </source>
</evidence>
<comment type="caution">
    <text evidence="1">The sequence shown here is derived from an EMBL/GenBank/DDBJ whole genome shotgun (WGS) entry which is preliminary data.</text>
</comment>
<name>A0A423KBH3_9PSED</name>
<dbReference type="EMBL" id="MOBP01000015">
    <property type="protein sequence ID" value="RON49638.1"/>
    <property type="molecule type" value="Genomic_DNA"/>
</dbReference>
<evidence type="ECO:0000313" key="2">
    <source>
        <dbReference type="Proteomes" id="UP000283627"/>
    </source>
</evidence>
<proteinExistence type="predicted"/>
<protein>
    <submittedName>
        <fullName evidence="1">Uncharacterized protein</fullName>
    </submittedName>
</protein>
<organism evidence="1 2">
    <name type="scientific">Pseudomonas frederiksbergensis</name>
    <dbReference type="NCBI Taxonomy" id="104087"/>
    <lineage>
        <taxon>Bacteria</taxon>
        <taxon>Pseudomonadati</taxon>
        <taxon>Pseudomonadota</taxon>
        <taxon>Gammaproteobacteria</taxon>
        <taxon>Pseudomonadales</taxon>
        <taxon>Pseudomonadaceae</taxon>
        <taxon>Pseudomonas</taxon>
    </lineage>
</organism>
<accession>A0A423KBH3</accession>
<gene>
    <name evidence="1" type="ORF">BK665_22175</name>
</gene>